<dbReference type="CDD" id="cd13128">
    <property type="entry name" value="MATE_Wzx_like"/>
    <property type="match status" value="1"/>
</dbReference>
<evidence type="ECO:0000256" key="3">
    <source>
        <dbReference type="ARBA" id="ARBA00022989"/>
    </source>
</evidence>
<dbReference type="RefSeq" id="WP_025376089.1">
    <property type="nucleotide sequence ID" value="NZ_CP007122.1"/>
</dbReference>
<feature type="transmembrane region" description="Helical" evidence="5">
    <location>
        <begin position="411"/>
        <end position="430"/>
    </location>
</feature>
<evidence type="ECO:0000256" key="1">
    <source>
        <dbReference type="ARBA" id="ARBA00004141"/>
    </source>
</evidence>
<feature type="transmembrane region" description="Helical" evidence="5">
    <location>
        <begin position="322"/>
        <end position="344"/>
    </location>
</feature>
<feature type="transmembrane region" description="Helical" evidence="5">
    <location>
        <begin position="140"/>
        <end position="158"/>
    </location>
</feature>
<comment type="subcellular location">
    <subcellularLocation>
        <location evidence="1">Membrane</location>
        <topology evidence="1">Multi-pass membrane protein</topology>
    </subcellularLocation>
</comment>
<name>A0A806LGI3_LACPA</name>
<organism evidence="6 7">
    <name type="scientific">Lacticaseibacillus paracasei N1115</name>
    <dbReference type="NCBI Taxonomy" id="1446494"/>
    <lineage>
        <taxon>Bacteria</taxon>
        <taxon>Bacillati</taxon>
        <taxon>Bacillota</taxon>
        <taxon>Bacilli</taxon>
        <taxon>Lactobacillales</taxon>
        <taxon>Lactobacillaceae</taxon>
        <taxon>Lacticaseibacillus</taxon>
    </lineage>
</organism>
<feature type="transmembrane region" description="Helical" evidence="5">
    <location>
        <begin position="7"/>
        <end position="26"/>
    </location>
</feature>
<evidence type="ECO:0000256" key="2">
    <source>
        <dbReference type="ARBA" id="ARBA00022692"/>
    </source>
</evidence>
<keyword evidence="4 5" id="KW-0472">Membrane</keyword>
<feature type="transmembrane region" description="Helical" evidence="5">
    <location>
        <begin position="246"/>
        <end position="270"/>
    </location>
</feature>
<protein>
    <submittedName>
        <fullName evidence="6">PST family polysaccharide transporter</fullName>
    </submittedName>
</protein>
<evidence type="ECO:0000313" key="7">
    <source>
        <dbReference type="Proteomes" id="UP000019441"/>
    </source>
</evidence>
<keyword evidence="3 5" id="KW-1133">Transmembrane helix</keyword>
<keyword evidence="2 5" id="KW-0812">Transmembrane</keyword>
<evidence type="ECO:0000256" key="5">
    <source>
        <dbReference type="SAM" id="Phobius"/>
    </source>
</evidence>
<evidence type="ECO:0000256" key="4">
    <source>
        <dbReference type="ARBA" id="ARBA00023136"/>
    </source>
</evidence>
<evidence type="ECO:0000313" key="6">
    <source>
        <dbReference type="EMBL" id="AHJ32437.1"/>
    </source>
</evidence>
<reference evidence="6 7" key="1">
    <citation type="journal article" date="2014" name="Genome Announc.">
        <title>Whole Genome Sequence of the Probiotic Strain Lactobacillus paracasei N1115, Isolated from Traditional Chinese Fermented Milk.</title>
        <authorList>
            <person name="Wang S."/>
            <person name="Zhu H."/>
            <person name="He F."/>
            <person name="Luo Y."/>
            <person name="Kang Z."/>
            <person name="Lu C."/>
            <person name="Feng L."/>
            <person name="Lu X."/>
            <person name="Xue Y."/>
            <person name="Wang H."/>
        </authorList>
    </citation>
    <scope>NUCLEOTIDE SEQUENCE [LARGE SCALE GENOMIC DNA]</scope>
    <source>
        <strain evidence="6 7">N1115</strain>
    </source>
</reference>
<dbReference type="Pfam" id="PF01943">
    <property type="entry name" value="Polysacc_synt"/>
    <property type="match status" value="1"/>
</dbReference>
<feature type="transmembrane region" description="Helical" evidence="5">
    <location>
        <begin position="436"/>
        <end position="457"/>
    </location>
</feature>
<dbReference type="KEGG" id="lpq:AF91_04345"/>
<sequence length="472" mass="53579">MQIAKNYLYNAIYQVFIMIVPLLTTPYLSRILGPSGIGINSYTNSIVQYFVLFGSVGVDLYGNRQIAFVRDNQFKMSKVFYEIFILRLLTICLAYFLFVAFLTINGQYHAYYLSQSIAIVAAAFDISWFFMGIENFKVTVLRNFIVKLLALFSIFLFVKSYNDLNIYILITVLSTLIGNLTFFPSLHRYLVKVNYRELRPIKHLKQSLVMFIPQVAVQIYWVLNKTMLGSLDSVRSSGFFDQSDKIVKLVLAIATATGTVMLPRVANAFAHREYSKTKEYMYASFSFVSAISIPMMFGLIAITPKFVPLFFTSQFSDVIPVLMIESIAIILIAWSNAIGTQYLLPTNQNKSYTVSVIIGAIVNLMLNIPLIIYLGTVGASIATVLSEMSVTVYQLFTIHKQLNLHTLFSGLSKYLIAGLVMFLIVFKISLLTPTSWIFILLEITVGIIIYAVLLIFLKAEIINKLKFIMHKW</sequence>
<accession>A0A806LGI3</accession>
<feature type="transmembrane region" description="Helical" evidence="5">
    <location>
        <begin position="282"/>
        <end position="302"/>
    </location>
</feature>
<feature type="transmembrane region" description="Helical" evidence="5">
    <location>
        <begin position="207"/>
        <end position="223"/>
    </location>
</feature>
<feature type="transmembrane region" description="Helical" evidence="5">
    <location>
        <begin position="379"/>
        <end position="399"/>
    </location>
</feature>
<dbReference type="Proteomes" id="UP000019441">
    <property type="component" value="Chromosome"/>
</dbReference>
<gene>
    <name evidence="6" type="ORF">AF91_04345</name>
</gene>
<dbReference type="GO" id="GO:0016020">
    <property type="term" value="C:membrane"/>
    <property type="evidence" value="ECO:0007669"/>
    <property type="project" value="UniProtKB-SubCell"/>
</dbReference>
<feature type="transmembrane region" description="Helical" evidence="5">
    <location>
        <begin position="351"/>
        <end position="373"/>
    </location>
</feature>
<dbReference type="InterPro" id="IPR052556">
    <property type="entry name" value="PolySynth_Transporter"/>
</dbReference>
<dbReference type="AlphaFoldDB" id="A0A806LGI3"/>
<dbReference type="PANTHER" id="PTHR43424">
    <property type="entry name" value="LOCUS PUTATIVE PROTEIN 1-RELATED"/>
    <property type="match status" value="1"/>
</dbReference>
<feature type="transmembrane region" description="Helical" evidence="5">
    <location>
        <begin position="46"/>
        <end position="63"/>
    </location>
</feature>
<proteinExistence type="predicted"/>
<feature type="transmembrane region" description="Helical" evidence="5">
    <location>
        <begin position="110"/>
        <end position="133"/>
    </location>
</feature>
<dbReference type="InterPro" id="IPR002797">
    <property type="entry name" value="Polysacc_synth"/>
</dbReference>
<feature type="transmembrane region" description="Helical" evidence="5">
    <location>
        <begin position="84"/>
        <end position="104"/>
    </location>
</feature>
<dbReference type="PANTHER" id="PTHR43424:SF1">
    <property type="entry name" value="LOCUS PUTATIVE PROTEIN 1-RELATED"/>
    <property type="match status" value="1"/>
</dbReference>
<dbReference type="EMBL" id="CP007122">
    <property type="protein sequence ID" value="AHJ32437.1"/>
    <property type="molecule type" value="Genomic_DNA"/>
</dbReference>
<feature type="transmembrane region" description="Helical" evidence="5">
    <location>
        <begin position="164"/>
        <end position="186"/>
    </location>
</feature>